<sequence>MVNILNNTNEIFENEESKTNLPSSTTELIDEPLQIFNDMNNRFEYDEAITESVNKWLVEHKIEDKLLFETVYTHRDELKYAAFLGFLFSRGIGCKIHEEQAFKYYKMKADNWAAGQFWLGICHYRGIGTAKNADKSFSWFMTAAAQGESRAMDWLGYLYQCGGNSSNLKINKRYAAYWYGKAANLGNRSAQSNFGTCYELGIGLNRDLHEALRWLQRAPEFTQDTVIRILRKYRNLYY</sequence>
<gene>
    <name evidence="1" type="ORF">AGERDE_LOCUS5232</name>
</gene>
<dbReference type="OrthoDB" id="2384430at2759"/>
<dbReference type="SUPFAM" id="SSF81901">
    <property type="entry name" value="HCP-like"/>
    <property type="match status" value="1"/>
</dbReference>
<dbReference type="Pfam" id="PF08238">
    <property type="entry name" value="Sel1"/>
    <property type="match status" value="4"/>
</dbReference>
<organism evidence="1 2">
    <name type="scientific">Ambispora gerdemannii</name>
    <dbReference type="NCBI Taxonomy" id="144530"/>
    <lineage>
        <taxon>Eukaryota</taxon>
        <taxon>Fungi</taxon>
        <taxon>Fungi incertae sedis</taxon>
        <taxon>Mucoromycota</taxon>
        <taxon>Glomeromycotina</taxon>
        <taxon>Glomeromycetes</taxon>
        <taxon>Archaeosporales</taxon>
        <taxon>Ambisporaceae</taxon>
        <taxon>Ambispora</taxon>
    </lineage>
</organism>
<evidence type="ECO:0000313" key="2">
    <source>
        <dbReference type="Proteomes" id="UP000789831"/>
    </source>
</evidence>
<protein>
    <submittedName>
        <fullName evidence="1">4093_t:CDS:1</fullName>
    </submittedName>
</protein>
<evidence type="ECO:0000313" key="1">
    <source>
        <dbReference type="EMBL" id="CAG8520909.1"/>
    </source>
</evidence>
<dbReference type="SMART" id="SM00671">
    <property type="entry name" value="SEL1"/>
    <property type="match status" value="4"/>
</dbReference>
<dbReference type="InterPro" id="IPR006597">
    <property type="entry name" value="Sel1-like"/>
</dbReference>
<dbReference type="Proteomes" id="UP000789831">
    <property type="component" value="Unassembled WGS sequence"/>
</dbReference>
<comment type="caution">
    <text evidence="1">The sequence shown here is derived from an EMBL/GenBank/DDBJ whole genome shotgun (WGS) entry which is preliminary data.</text>
</comment>
<dbReference type="InterPro" id="IPR052945">
    <property type="entry name" value="Mitotic_Regulator"/>
</dbReference>
<reference evidence="1" key="1">
    <citation type="submission" date="2021-06" db="EMBL/GenBank/DDBJ databases">
        <authorList>
            <person name="Kallberg Y."/>
            <person name="Tangrot J."/>
            <person name="Rosling A."/>
        </authorList>
    </citation>
    <scope>NUCLEOTIDE SEQUENCE</scope>
    <source>
        <strain evidence="1">MT106</strain>
    </source>
</reference>
<dbReference type="PANTHER" id="PTHR43628:SF1">
    <property type="entry name" value="CHITIN SYNTHASE REGULATORY FACTOR 2-RELATED"/>
    <property type="match status" value="1"/>
</dbReference>
<dbReference type="InterPro" id="IPR011990">
    <property type="entry name" value="TPR-like_helical_dom_sf"/>
</dbReference>
<accession>A0A9N9FB61</accession>
<dbReference type="Gene3D" id="1.25.40.10">
    <property type="entry name" value="Tetratricopeptide repeat domain"/>
    <property type="match status" value="2"/>
</dbReference>
<name>A0A9N9FB61_9GLOM</name>
<dbReference type="PANTHER" id="PTHR43628">
    <property type="entry name" value="ACTIVATOR OF C KINASE PROTEIN 1-RELATED"/>
    <property type="match status" value="1"/>
</dbReference>
<proteinExistence type="predicted"/>
<dbReference type="EMBL" id="CAJVPL010000682">
    <property type="protein sequence ID" value="CAG8520909.1"/>
    <property type="molecule type" value="Genomic_DNA"/>
</dbReference>
<keyword evidence="2" id="KW-1185">Reference proteome</keyword>
<dbReference type="AlphaFoldDB" id="A0A9N9FB61"/>